<feature type="compositionally biased region" description="Polar residues" evidence="1">
    <location>
        <begin position="146"/>
        <end position="159"/>
    </location>
</feature>
<organism evidence="3 4">
    <name type="scientific">Mumia flava</name>
    <dbReference type="NCBI Taxonomy" id="1348852"/>
    <lineage>
        <taxon>Bacteria</taxon>
        <taxon>Bacillati</taxon>
        <taxon>Actinomycetota</taxon>
        <taxon>Actinomycetes</taxon>
        <taxon>Propionibacteriales</taxon>
        <taxon>Nocardioidaceae</taxon>
        <taxon>Mumia</taxon>
    </lineage>
</organism>
<protein>
    <recommendedName>
        <fullName evidence="5">Lipoprotein antigen</fullName>
    </recommendedName>
</protein>
<accession>A0A0B2B9R7</accession>
<feature type="signal peptide" evidence="2">
    <location>
        <begin position="1"/>
        <end position="19"/>
    </location>
</feature>
<comment type="caution">
    <text evidence="3">The sequence shown here is derived from an EMBL/GenBank/DDBJ whole genome shotgun (WGS) entry which is preliminary data.</text>
</comment>
<dbReference type="OrthoDB" id="3831357at2"/>
<evidence type="ECO:0008006" key="5">
    <source>
        <dbReference type="Google" id="ProtNLM"/>
    </source>
</evidence>
<name>A0A0B2B9R7_9ACTN</name>
<dbReference type="RefSeq" id="WP_039355821.1">
    <property type="nucleotide sequence ID" value="NZ_PGEZ01000003.1"/>
</dbReference>
<gene>
    <name evidence="3" type="ORF">CLV56_3964</name>
</gene>
<evidence type="ECO:0000313" key="4">
    <source>
        <dbReference type="Proteomes" id="UP000230842"/>
    </source>
</evidence>
<feature type="region of interest" description="Disordered" evidence="1">
    <location>
        <begin position="132"/>
        <end position="159"/>
    </location>
</feature>
<keyword evidence="2" id="KW-0732">Signal</keyword>
<dbReference type="AlphaFoldDB" id="A0A0B2B9R7"/>
<sequence length="159" mass="16044">MNVRTGIALLASAGLLFFAAGCGDDDGDDGSDDATVTETTDDAADDASDDATDDDGDDGLEFELETEDDTVDFDGTAQSCDNPDESTLSVEFTDGTGTATVEVSGGTGSVVVTGGPEFEGRIEQFQIGDDGSVTASGHGTIADDSAQPTTFTLTGSCMP</sequence>
<reference evidence="3 4" key="1">
    <citation type="submission" date="2017-11" db="EMBL/GenBank/DDBJ databases">
        <title>Genomic Encyclopedia of Archaeal and Bacterial Type Strains, Phase II (KMG-II): From Individual Species to Whole Genera.</title>
        <authorList>
            <person name="Goeker M."/>
        </authorList>
    </citation>
    <scope>NUCLEOTIDE SEQUENCE [LARGE SCALE GENOMIC DNA]</scope>
    <source>
        <strain evidence="3 4">DSM 27763</strain>
    </source>
</reference>
<evidence type="ECO:0000256" key="2">
    <source>
        <dbReference type="SAM" id="SignalP"/>
    </source>
</evidence>
<feature type="compositionally biased region" description="Polar residues" evidence="1">
    <location>
        <begin position="76"/>
        <end position="90"/>
    </location>
</feature>
<keyword evidence="4" id="KW-1185">Reference proteome</keyword>
<feature type="compositionally biased region" description="Acidic residues" evidence="1">
    <location>
        <begin position="39"/>
        <end position="72"/>
    </location>
</feature>
<feature type="compositionally biased region" description="Acidic residues" evidence="1">
    <location>
        <begin position="23"/>
        <end position="32"/>
    </location>
</feature>
<feature type="compositionally biased region" description="Low complexity" evidence="1">
    <location>
        <begin position="95"/>
        <end position="107"/>
    </location>
</feature>
<dbReference type="PROSITE" id="PS51257">
    <property type="entry name" value="PROKAR_LIPOPROTEIN"/>
    <property type="match status" value="1"/>
</dbReference>
<evidence type="ECO:0000256" key="1">
    <source>
        <dbReference type="SAM" id="MobiDB-lite"/>
    </source>
</evidence>
<dbReference type="EMBL" id="PGEZ01000003">
    <property type="protein sequence ID" value="PJJ48260.1"/>
    <property type="molecule type" value="Genomic_DNA"/>
</dbReference>
<feature type="chain" id="PRO_5038551201" description="Lipoprotein antigen" evidence="2">
    <location>
        <begin position="20"/>
        <end position="159"/>
    </location>
</feature>
<feature type="region of interest" description="Disordered" evidence="1">
    <location>
        <begin position="23"/>
        <end position="107"/>
    </location>
</feature>
<proteinExistence type="predicted"/>
<evidence type="ECO:0000313" key="3">
    <source>
        <dbReference type="EMBL" id="PJJ48260.1"/>
    </source>
</evidence>
<dbReference type="Proteomes" id="UP000230842">
    <property type="component" value="Unassembled WGS sequence"/>
</dbReference>